<dbReference type="InterPro" id="IPR013538">
    <property type="entry name" value="ASHA1/2-like_C"/>
</dbReference>
<dbReference type="AlphaFoldDB" id="A0A372ZXL7"/>
<dbReference type="Gene3D" id="3.30.530.20">
    <property type="match status" value="1"/>
</dbReference>
<evidence type="ECO:0000256" key="1">
    <source>
        <dbReference type="ARBA" id="ARBA00006817"/>
    </source>
</evidence>
<comment type="similarity">
    <text evidence="1">Belongs to the AHA1 family.</text>
</comment>
<keyword evidence="4" id="KW-1185">Reference proteome</keyword>
<dbReference type="EMBL" id="QVIG01000001">
    <property type="protein sequence ID" value="RGD60658.1"/>
    <property type="molecule type" value="Genomic_DNA"/>
</dbReference>
<proteinExistence type="inferred from homology"/>
<evidence type="ECO:0000313" key="4">
    <source>
        <dbReference type="Proteomes" id="UP000263377"/>
    </source>
</evidence>
<dbReference type="Proteomes" id="UP000263377">
    <property type="component" value="Unassembled WGS sequence"/>
</dbReference>
<protein>
    <submittedName>
        <fullName evidence="3">SRPBCC domain-containing protein</fullName>
    </submittedName>
</protein>
<dbReference type="SUPFAM" id="SSF55961">
    <property type="entry name" value="Bet v1-like"/>
    <property type="match status" value="1"/>
</dbReference>
<gene>
    <name evidence="3" type="ORF">DR950_25375</name>
</gene>
<dbReference type="InterPro" id="IPR023393">
    <property type="entry name" value="START-like_dom_sf"/>
</dbReference>
<feature type="domain" description="Activator of Hsp90 ATPase homologue 1/2-like C-terminal" evidence="2">
    <location>
        <begin position="17"/>
        <end position="141"/>
    </location>
</feature>
<comment type="caution">
    <text evidence="3">The sequence shown here is derived from an EMBL/GenBank/DDBJ whole genome shotgun (WGS) entry which is preliminary data.</text>
</comment>
<sequence>MTENLGELTITRELPGTPAAAFEAYFEPEQFVRFWGPVGTHVPLDTVTIEAKEGGRYDSTMVVDETGDRYPLKAEITEIRAGEFFAMVEEGSGMRSTLTFTGLDEGRTRVVLHQTGVPEMYRGPEAEAGLNSSFDRLVEHLAGRS</sequence>
<accession>A0A372ZXL7</accession>
<organism evidence="3 4">
    <name type="scientific">Kitasatospora xanthocidica</name>
    <dbReference type="NCBI Taxonomy" id="83382"/>
    <lineage>
        <taxon>Bacteria</taxon>
        <taxon>Bacillati</taxon>
        <taxon>Actinomycetota</taxon>
        <taxon>Actinomycetes</taxon>
        <taxon>Kitasatosporales</taxon>
        <taxon>Streptomycetaceae</taxon>
        <taxon>Kitasatospora</taxon>
    </lineage>
</organism>
<dbReference type="Pfam" id="PF08327">
    <property type="entry name" value="AHSA1"/>
    <property type="match status" value="1"/>
</dbReference>
<evidence type="ECO:0000313" key="3">
    <source>
        <dbReference type="EMBL" id="RGD60658.1"/>
    </source>
</evidence>
<reference evidence="3 4" key="1">
    <citation type="submission" date="2018-08" db="EMBL/GenBank/DDBJ databases">
        <title>Diversity &amp; Physiological Properties of Lignin-Decomposing Actinobacteria from Soil.</title>
        <authorList>
            <person name="Roh S.G."/>
            <person name="Kim S.B."/>
        </authorList>
    </citation>
    <scope>NUCLEOTIDE SEQUENCE [LARGE SCALE GENOMIC DNA]</scope>
    <source>
        <strain evidence="3 4">MMS17-GH009</strain>
    </source>
</reference>
<name>A0A372ZXL7_9ACTN</name>
<dbReference type="RefSeq" id="WP_117488805.1">
    <property type="nucleotide sequence ID" value="NZ_QVIG01000001.1"/>
</dbReference>
<evidence type="ECO:0000259" key="2">
    <source>
        <dbReference type="Pfam" id="PF08327"/>
    </source>
</evidence>
<dbReference type="CDD" id="cd07814">
    <property type="entry name" value="SRPBCC_CalC_Aha1-like"/>
    <property type="match status" value="1"/>
</dbReference>